<feature type="region of interest" description="Disordered" evidence="1">
    <location>
        <begin position="1"/>
        <end position="95"/>
    </location>
</feature>
<feature type="compositionally biased region" description="Basic and acidic residues" evidence="1">
    <location>
        <begin position="1"/>
        <end position="13"/>
    </location>
</feature>
<evidence type="ECO:0000256" key="1">
    <source>
        <dbReference type="SAM" id="MobiDB-lite"/>
    </source>
</evidence>
<organism evidence="2 3">
    <name type="scientific">Actinoplanes palleronii</name>
    <dbReference type="NCBI Taxonomy" id="113570"/>
    <lineage>
        <taxon>Bacteria</taxon>
        <taxon>Bacillati</taxon>
        <taxon>Actinomycetota</taxon>
        <taxon>Actinomycetes</taxon>
        <taxon>Micromonosporales</taxon>
        <taxon>Micromonosporaceae</taxon>
        <taxon>Actinoplanes</taxon>
    </lineage>
</organism>
<name>A0ABQ4B8T1_9ACTN</name>
<comment type="caution">
    <text evidence="2">The sequence shown here is derived from an EMBL/GenBank/DDBJ whole genome shotgun (WGS) entry which is preliminary data.</text>
</comment>
<accession>A0ABQ4B8T1</accession>
<dbReference type="Proteomes" id="UP000624709">
    <property type="component" value="Unassembled WGS sequence"/>
</dbReference>
<reference evidence="2 3" key="1">
    <citation type="submission" date="2021-01" db="EMBL/GenBank/DDBJ databases">
        <title>Whole genome shotgun sequence of Actinoplanes palleronii NBRC 14916.</title>
        <authorList>
            <person name="Komaki H."/>
            <person name="Tamura T."/>
        </authorList>
    </citation>
    <scope>NUCLEOTIDE SEQUENCE [LARGE SCALE GENOMIC DNA]</scope>
    <source>
        <strain evidence="2 3">NBRC 14916</strain>
    </source>
</reference>
<sequence length="95" mass="9514">MPGGAADKDKGAGEGEMEGDAEAGGATNAASSPVPPTASRVSQKTPTARKTVSAAAIANTRRRSADMSPAYHSPAGRDVGRATDPAPNDRVVSPR</sequence>
<feature type="compositionally biased region" description="Polar residues" evidence="1">
    <location>
        <begin position="39"/>
        <end position="50"/>
    </location>
</feature>
<protein>
    <submittedName>
        <fullName evidence="2">Uncharacterized protein</fullName>
    </submittedName>
</protein>
<evidence type="ECO:0000313" key="3">
    <source>
        <dbReference type="Proteomes" id="UP000624709"/>
    </source>
</evidence>
<evidence type="ECO:0000313" key="2">
    <source>
        <dbReference type="EMBL" id="GIE67056.1"/>
    </source>
</evidence>
<keyword evidence="3" id="KW-1185">Reference proteome</keyword>
<dbReference type="EMBL" id="BOMS01000044">
    <property type="protein sequence ID" value="GIE67056.1"/>
    <property type="molecule type" value="Genomic_DNA"/>
</dbReference>
<gene>
    <name evidence="2" type="ORF">Apa02nite_031640</name>
</gene>
<proteinExistence type="predicted"/>